<dbReference type="AlphaFoldDB" id="T0Y9W2"/>
<feature type="domain" description="LysR substrate-binding" evidence="2">
    <location>
        <begin position="27"/>
        <end position="200"/>
    </location>
</feature>
<dbReference type="CDD" id="cd08422">
    <property type="entry name" value="PBP2_CrgA_like"/>
    <property type="match status" value="1"/>
</dbReference>
<dbReference type="InterPro" id="IPR058163">
    <property type="entry name" value="LysR-type_TF_proteobact-type"/>
</dbReference>
<evidence type="ECO:0000259" key="2">
    <source>
        <dbReference type="Pfam" id="PF03466"/>
    </source>
</evidence>
<feature type="non-terminal residue" evidence="3">
    <location>
        <position position="237"/>
    </location>
</feature>
<dbReference type="Pfam" id="PF03466">
    <property type="entry name" value="LysR_substrate"/>
    <property type="match status" value="1"/>
</dbReference>
<dbReference type="SUPFAM" id="SSF53850">
    <property type="entry name" value="Periplasmic binding protein-like II"/>
    <property type="match status" value="1"/>
</dbReference>
<comment type="similarity">
    <text evidence="1">Belongs to the LysR transcriptional regulatory family.</text>
</comment>
<sequence length="237" mass="26020">YYEYARTLSEELDRFESELRSETILSGGLLRVVVPSGFGQSRLIEVAAQYLKVNPAVRLEWKLSESPARFVDDAVDCAIQVDTIKDELVIARKLGEVNKIIVAAPALLSRYGDICKPEDASKLPWVALSNHYNGSIQLRDQWGNARRVDISPSFMTDSVPVARQAALLRIGAALISSCAVSEDIATGRLTHILPDWSGLPVPHLSCLSQVAALSDQFVQIRRSDQIAVATVFLISSL</sequence>
<dbReference type="PANTHER" id="PTHR30537">
    <property type="entry name" value="HTH-TYPE TRANSCRIPTIONAL REGULATOR"/>
    <property type="match status" value="1"/>
</dbReference>
<reference evidence="3" key="1">
    <citation type="submission" date="2013-08" db="EMBL/GenBank/DDBJ databases">
        <authorList>
            <person name="Mendez C."/>
            <person name="Richter M."/>
            <person name="Ferrer M."/>
            <person name="Sanchez J."/>
        </authorList>
    </citation>
    <scope>NUCLEOTIDE SEQUENCE</scope>
</reference>
<dbReference type="PANTHER" id="PTHR30537:SF58">
    <property type="entry name" value="HTH-TYPE TRANSCRIPTIONAL REGULATOR PERR"/>
    <property type="match status" value="1"/>
</dbReference>
<dbReference type="EMBL" id="AUZX01015088">
    <property type="protein sequence ID" value="EQD29933.1"/>
    <property type="molecule type" value="Genomic_DNA"/>
</dbReference>
<reference evidence="3" key="2">
    <citation type="journal article" date="2014" name="ISME J.">
        <title>Microbial stratification in low pH oxic and suboxic macroscopic growths along an acid mine drainage.</title>
        <authorList>
            <person name="Mendez-Garcia C."/>
            <person name="Mesa V."/>
            <person name="Sprenger R.R."/>
            <person name="Richter M."/>
            <person name="Diez M.S."/>
            <person name="Solano J."/>
            <person name="Bargiela R."/>
            <person name="Golyshina O.V."/>
            <person name="Manteca A."/>
            <person name="Ramos J.L."/>
            <person name="Gallego J.R."/>
            <person name="Llorente I."/>
            <person name="Martins Dos Santos V.A."/>
            <person name="Jensen O.N."/>
            <person name="Pelaez A.I."/>
            <person name="Sanchez J."/>
            <person name="Ferrer M."/>
        </authorList>
    </citation>
    <scope>NUCLEOTIDE SEQUENCE</scope>
</reference>
<accession>T0Y9W2</accession>
<dbReference type="Gene3D" id="3.40.190.290">
    <property type="match status" value="1"/>
</dbReference>
<evidence type="ECO:0000256" key="1">
    <source>
        <dbReference type="ARBA" id="ARBA00009437"/>
    </source>
</evidence>
<dbReference type="GO" id="GO:0043565">
    <property type="term" value="F:sequence-specific DNA binding"/>
    <property type="evidence" value="ECO:0007669"/>
    <property type="project" value="TreeGrafter"/>
</dbReference>
<protein>
    <submittedName>
        <fullName evidence="3">Transcriptional regulator, LysR family</fullName>
    </submittedName>
</protein>
<dbReference type="InterPro" id="IPR005119">
    <property type="entry name" value="LysR_subst-bd"/>
</dbReference>
<proteinExistence type="inferred from homology"/>
<gene>
    <name evidence="3" type="ORF">B1A_20444</name>
</gene>
<comment type="caution">
    <text evidence="3">The sequence shown here is derived from an EMBL/GenBank/DDBJ whole genome shotgun (WGS) entry which is preliminary data.</text>
</comment>
<dbReference type="GO" id="GO:0006351">
    <property type="term" value="P:DNA-templated transcription"/>
    <property type="evidence" value="ECO:0007669"/>
    <property type="project" value="TreeGrafter"/>
</dbReference>
<evidence type="ECO:0000313" key="3">
    <source>
        <dbReference type="EMBL" id="EQD29933.1"/>
    </source>
</evidence>
<organism evidence="3">
    <name type="scientific">mine drainage metagenome</name>
    <dbReference type="NCBI Taxonomy" id="410659"/>
    <lineage>
        <taxon>unclassified sequences</taxon>
        <taxon>metagenomes</taxon>
        <taxon>ecological metagenomes</taxon>
    </lineage>
</organism>
<name>T0Y9W2_9ZZZZ</name>
<dbReference type="GO" id="GO:0003700">
    <property type="term" value="F:DNA-binding transcription factor activity"/>
    <property type="evidence" value="ECO:0007669"/>
    <property type="project" value="TreeGrafter"/>
</dbReference>
<feature type="non-terminal residue" evidence="3">
    <location>
        <position position="1"/>
    </location>
</feature>